<dbReference type="KEGG" id="lpg:BB562_14095"/>
<keyword evidence="1" id="KW-0472">Membrane</keyword>
<keyword evidence="6" id="KW-1185">Reference proteome</keyword>
<evidence type="ECO:0000313" key="7">
    <source>
        <dbReference type="Proteomes" id="UP000276249"/>
    </source>
</evidence>
<evidence type="ECO:0000313" key="4">
    <source>
        <dbReference type="EMBL" id="RMW46110.1"/>
    </source>
</evidence>
<dbReference type="EMBL" id="JAVLAQ010000001">
    <property type="protein sequence ID" value="MDT6990430.1"/>
    <property type="molecule type" value="Genomic_DNA"/>
</dbReference>
<reference evidence="3 6" key="1">
    <citation type="submission" date="2018-03" db="EMBL/GenBank/DDBJ databases">
        <title>Draft Genome Sequences of six Lactobacillus pentosus Strains Isolated from Brines of Traditionally Fermented Spanish-Style Green Table Olives.</title>
        <authorList>
            <person name="Calero-Delgado B."/>
            <person name="Martin-Platero A.M."/>
            <person name="Perez-Pulido A.J."/>
            <person name="Benitez-Cabello A."/>
            <person name="Casimiro-Soriguer C.S."/>
            <person name="Martinez-Bueno M."/>
            <person name="Arroyo-Lopez F.N."/>
            <person name="Rodriguez-Gomez F."/>
            <person name="Bautista-Gallego J."/>
            <person name="Garrido-Fernandez A."/>
            <person name="Jimenez-Diaz R."/>
        </authorList>
    </citation>
    <scope>NUCLEOTIDE SEQUENCE [LARGE SCALE GENOMIC DNA]</scope>
    <source>
        <strain evidence="3 6">IG2</strain>
    </source>
</reference>
<proteinExistence type="predicted"/>
<dbReference type="Proteomes" id="UP000276249">
    <property type="component" value="Unassembled WGS sequence"/>
</dbReference>
<dbReference type="EMBL" id="RDCJ01000100">
    <property type="protein sequence ID" value="RMW46110.1"/>
    <property type="molecule type" value="Genomic_DNA"/>
</dbReference>
<reference evidence="7 8" key="2">
    <citation type="submission" date="2018-10" db="EMBL/GenBank/DDBJ databases">
        <title>Genome sequences of five Lactobacillus pentosus strains isolated from brines of traditionally fermented spanish-style green table olives and differences between them.</title>
        <authorList>
            <person name="Jimenez Diaz R."/>
        </authorList>
    </citation>
    <scope>NUCLEOTIDE SEQUENCE [LARGE SCALE GENOMIC DNA]</scope>
    <source>
        <strain evidence="4 7">IG10</strain>
        <strain evidence="5 8">IG8</strain>
    </source>
</reference>
<sequence>MGLLIMIVIFLALWKILGTLGHIFLPILAVLFILATWIPSQAIVMVIWVPIAILYFIGLAGYKHAKYN</sequence>
<dbReference type="EMBL" id="RDCL01000093">
    <property type="protein sequence ID" value="RMW52146.1"/>
    <property type="molecule type" value="Genomic_DNA"/>
</dbReference>
<dbReference type="Proteomes" id="UP000281061">
    <property type="component" value="Unassembled WGS sequence"/>
</dbReference>
<dbReference type="Proteomes" id="UP000238378">
    <property type="component" value="Unassembled WGS sequence"/>
</dbReference>
<evidence type="ECO:0000313" key="5">
    <source>
        <dbReference type="EMBL" id="RMW52146.1"/>
    </source>
</evidence>
<keyword evidence="1" id="KW-0812">Transmembrane</keyword>
<evidence type="ECO:0000313" key="2">
    <source>
        <dbReference type="EMBL" id="MDT6990430.1"/>
    </source>
</evidence>
<evidence type="ECO:0000256" key="1">
    <source>
        <dbReference type="SAM" id="Phobius"/>
    </source>
</evidence>
<dbReference type="Proteomes" id="UP001267003">
    <property type="component" value="Unassembled WGS sequence"/>
</dbReference>
<name>A0A241RNV2_LACPE</name>
<feature type="transmembrane region" description="Helical" evidence="1">
    <location>
        <begin position="12"/>
        <end position="37"/>
    </location>
</feature>
<dbReference type="OrthoDB" id="2316602at2"/>
<feature type="transmembrane region" description="Helical" evidence="1">
    <location>
        <begin position="43"/>
        <end position="62"/>
    </location>
</feature>
<comment type="caution">
    <text evidence="5">The sequence shown here is derived from an EMBL/GenBank/DDBJ whole genome shotgun (WGS) entry which is preliminary data.</text>
</comment>
<dbReference type="GeneID" id="49392934"/>
<evidence type="ECO:0000313" key="6">
    <source>
        <dbReference type="Proteomes" id="UP000238378"/>
    </source>
</evidence>
<protein>
    <submittedName>
        <fullName evidence="5">Uncharacterized protein</fullName>
    </submittedName>
</protein>
<evidence type="ECO:0000313" key="3">
    <source>
        <dbReference type="EMBL" id="PRO94887.1"/>
    </source>
</evidence>
<keyword evidence="1" id="KW-1133">Transmembrane helix</keyword>
<organism evidence="5 8">
    <name type="scientific">Lactiplantibacillus pentosus</name>
    <name type="common">Lactobacillus pentosus</name>
    <dbReference type="NCBI Taxonomy" id="1589"/>
    <lineage>
        <taxon>Bacteria</taxon>
        <taxon>Bacillati</taxon>
        <taxon>Bacillota</taxon>
        <taxon>Bacilli</taxon>
        <taxon>Lactobacillales</taxon>
        <taxon>Lactobacillaceae</taxon>
        <taxon>Lactiplantibacillus</taxon>
    </lineage>
</organism>
<dbReference type="EMBL" id="PVOB01000113">
    <property type="protein sequence ID" value="PRO94887.1"/>
    <property type="molecule type" value="Genomic_DNA"/>
</dbReference>
<accession>A0A241RNV2</accession>
<gene>
    <name evidence="3" type="ORF">C6Y08_07595</name>
    <name evidence="5" type="ORF">D6U17_14790</name>
    <name evidence="4" type="ORF">D6U18_11365</name>
    <name evidence="2" type="ORF">RI536_10035</name>
</gene>
<dbReference type="AlphaFoldDB" id="A0A241RNV2"/>
<evidence type="ECO:0000313" key="8">
    <source>
        <dbReference type="Proteomes" id="UP000281061"/>
    </source>
</evidence>
<reference evidence="2" key="3">
    <citation type="submission" date="2023-08" db="EMBL/GenBank/DDBJ databases">
        <authorList>
            <person name="Page C.A."/>
            <person name="Perez-Diaz I.M."/>
        </authorList>
    </citation>
    <scope>NUCLEOTIDE SEQUENCE</scope>
    <source>
        <strain evidence="2">7.8.46</strain>
    </source>
</reference>
<dbReference type="RefSeq" id="WP_050339260.1">
    <property type="nucleotide sequence ID" value="NZ_BJZC01000161.1"/>
</dbReference>